<dbReference type="Pfam" id="PF01957">
    <property type="entry name" value="NfeD"/>
    <property type="match status" value="1"/>
</dbReference>
<organism evidence="7 8">
    <name type="scientific">Paenibacillus eucommiae</name>
    <dbReference type="NCBI Taxonomy" id="1355755"/>
    <lineage>
        <taxon>Bacteria</taxon>
        <taxon>Bacillati</taxon>
        <taxon>Bacillota</taxon>
        <taxon>Bacilli</taxon>
        <taxon>Bacillales</taxon>
        <taxon>Paenibacillaceae</taxon>
        <taxon>Paenibacillus</taxon>
    </lineage>
</organism>
<comment type="subcellular location">
    <subcellularLocation>
        <location evidence="1">Membrane</location>
        <topology evidence="1">Multi-pass membrane protein</topology>
    </subcellularLocation>
</comment>
<accession>A0ABS4IPC4</accession>
<dbReference type="Gene3D" id="2.40.50.140">
    <property type="entry name" value="Nucleic acid-binding proteins"/>
    <property type="match status" value="1"/>
</dbReference>
<name>A0ABS4IPC4_9BACL</name>
<keyword evidence="7" id="KW-0378">Hydrolase</keyword>
<dbReference type="GO" id="GO:0006508">
    <property type="term" value="P:proteolysis"/>
    <property type="evidence" value="ECO:0007669"/>
    <property type="project" value="UniProtKB-KW"/>
</dbReference>
<keyword evidence="2 5" id="KW-0812">Transmembrane</keyword>
<evidence type="ECO:0000256" key="4">
    <source>
        <dbReference type="ARBA" id="ARBA00023136"/>
    </source>
</evidence>
<keyword evidence="4 5" id="KW-0472">Membrane</keyword>
<evidence type="ECO:0000256" key="5">
    <source>
        <dbReference type="SAM" id="Phobius"/>
    </source>
</evidence>
<dbReference type="InterPro" id="IPR052165">
    <property type="entry name" value="Membrane_assoc_protease"/>
</dbReference>
<reference evidence="7 8" key="1">
    <citation type="submission" date="2021-03" db="EMBL/GenBank/DDBJ databases">
        <title>Genomic Encyclopedia of Type Strains, Phase IV (KMG-IV): sequencing the most valuable type-strain genomes for metagenomic binning, comparative biology and taxonomic classification.</title>
        <authorList>
            <person name="Goeker M."/>
        </authorList>
    </citation>
    <scope>NUCLEOTIDE SEQUENCE [LARGE SCALE GENOMIC DNA]</scope>
    <source>
        <strain evidence="7 8">DSM 26048</strain>
    </source>
</reference>
<evidence type="ECO:0000256" key="1">
    <source>
        <dbReference type="ARBA" id="ARBA00004141"/>
    </source>
</evidence>
<comment type="caution">
    <text evidence="7">The sequence shown here is derived from an EMBL/GenBank/DDBJ whole genome shotgun (WGS) entry which is preliminary data.</text>
</comment>
<keyword evidence="8" id="KW-1185">Reference proteome</keyword>
<dbReference type="SUPFAM" id="SSF141322">
    <property type="entry name" value="NfeD domain-like"/>
    <property type="match status" value="1"/>
</dbReference>
<keyword evidence="7" id="KW-0645">Protease</keyword>
<evidence type="ECO:0000256" key="3">
    <source>
        <dbReference type="ARBA" id="ARBA00022989"/>
    </source>
</evidence>
<protein>
    <submittedName>
        <fullName evidence="7">Membrane protein implicated in regulation of membrane protease activity</fullName>
    </submittedName>
</protein>
<dbReference type="InterPro" id="IPR002810">
    <property type="entry name" value="NfeD-like_C"/>
</dbReference>
<gene>
    <name evidence="7" type="ORF">J2Z66_001004</name>
</gene>
<feature type="domain" description="NfeD-like C-terminal" evidence="6">
    <location>
        <begin position="83"/>
        <end position="139"/>
    </location>
</feature>
<sequence length="144" mass="15919">MELWAIWLIIGCVLLVAEMLTLTFYMLWLGVGALIAFAIALIFPDSFLLQVLFGCIAALLLTIFSKPLTRRIRKAEGFKDAIDDLVGKQGIVVQEISEGKYGVVKVGNETWSAFSNEHLFINDSVIVVSRGNTTLEVQKWGGVI</sequence>
<dbReference type="InterPro" id="IPR012340">
    <property type="entry name" value="NA-bd_OB-fold"/>
</dbReference>
<feature type="transmembrane region" description="Helical" evidence="5">
    <location>
        <begin position="34"/>
        <end position="64"/>
    </location>
</feature>
<keyword evidence="3 5" id="KW-1133">Transmembrane helix</keyword>
<dbReference type="PANTHER" id="PTHR33507">
    <property type="entry name" value="INNER MEMBRANE PROTEIN YBBJ"/>
    <property type="match status" value="1"/>
</dbReference>
<dbReference type="PANTHER" id="PTHR33507:SF3">
    <property type="entry name" value="INNER MEMBRANE PROTEIN YBBJ"/>
    <property type="match status" value="1"/>
</dbReference>
<evidence type="ECO:0000313" key="8">
    <source>
        <dbReference type="Proteomes" id="UP001519287"/>
    </source>
</evidence>
<feature type="transmembrane region" description="Helical" evidence="5">
    <location>
        <begin position="7"/>
        <end position="28"/>
    </location>
</feature>
<dbReference type="RefSeq" id="WP_209970221.1">
    <property type="nucleotide sequence ID" value="NZ_JAGGLB010000002.1"/>
</dbReference>
<dbReference type="Proteomes" id="UP001519287">
    <property type="component" value="Unassembled WGS sequence"/>
</dbReference>
<proteinExistence type="predicted"/>
<evidence type="ECO:0000259" key="6">
    <source>
        <dbReference type="Pfam" id="PF01957"/>
    </source>
</evidence>
<evidence type="ECO:0000256" key="2">
    <source>
        <dbReference type="ARBA" id="ARBA00022692"/>
    </source>
</evidence>
<evidence type="ECO:0000313" key="7">
    <source>
        <dbReference type="EMBL" id="MBP1989409.1"/>
    </source>
</evidence>
<dbReference type="GO" id="GO:0008233">
    <property type="term" value="F:peptidase activity"/>
    <property type="evidence" value="ECO:0007669"/>
    <property type="project" value="UniProtKB-KW"/>
</dbReference>
<dbReference type="EMBL" id="JAGGLB010000002">
    <property type="protein sequence ID" value="MBP1989409.1"/>
    <property type="molecule type" value="Genomic_DNA"/>
</dbReference>